<dbReference type="GO" id="GO:0000976">
    <property type="term" value="F:transcription cis-regulatory region binding"/>
    <property type="evidence" value="ECO:0007669"/>
    <property type="project" value="TreeGrafter"/>
</dbReference>
<name>A0A8H4SS84_9HYPO</name>
<protein>
    <recommendedName>
        <fullName evidence="8">MYND-type zinc finger protein samB</fullName>
    </recommendedName>
</protein>
<evidence type="ECO:0000256" key="5">
    <source>
        <dbReference type="ARBA" id="ARBA00023242"/>
    </source>
</evidence>
<keyword evidence="5" id="KW-0539">Nucleus</keyword>
<evidence type="ECO:0000256" key="2">
    <source>
        <dbReference type="ARBA" id="ARBA00023015"/>
    </source>
</evidence>
<gene>
    <name evidence="6" type="ORF">FGADI_12571</name>
</gene>
<accession>A0A8H4SS84</accession>
<evidence type="ECO:0000256" key="3">
    <source>
        <dbReference type="ARBA" id="ARBA00023125"/>
    </source>
</evidence>
<dbReference type="InterPro" id="IPR051089">
    <property type="entry name" value="prtT"/>
</dbReference>
<keyword evidence="4" id="KW-0804">Transcription</keyword>
<organism evidence="6 7">
    <name type="scientific">Fusarium gaditjirri</name>
    <dbReference type="NCBI Taxonomy" id="282569"/>
    <lineage>
        <taxon>Eukaryota</taxon>
        <taxon>Fungi</taxon>
        <taxon>Dikarya</taxon>
        <taxon>Ascomycota</taxon>
        <taxon>Pezizomycotina</taxon>
        <taxon>Sordariomycetes</taxon>
        <taxon>Hypocreomycetidae</taxon>
        <taxon>Hypocreales</taxon>
        <taxon>Nectriaceae</taxon>
        <taxon>Fusarium</taxon>
        <taxon>Fusarium nisikadoi species complex</taxon>
    </lineage>
</organism>
<keyword evidence="2" id="KW-0805">Transcription regulation</keyword>
<proteinExistence type="predicted"/>
<evidence type="ECO:0000256" key="1">
    <source>
        <dbReference type="ARBA" id="ARBA00004123"/>
    </source>
</evidence>
<dbReference type="OrthoDB" id="5424793at2759"/>
<dbReference type="AlphaFoldDB" id="A0A8H4SS84"/>
<evidence type="ECO:0008006" key="8">
    <source>
        <dbReference type="Google" id="ProtNLM"/>
    </source>
</evidence>
<comment type="subcellular location">
    <subcellularLocation>
        <location evidence="1">Nucleus</location>
    </subcellularLocation>
</comment>
<evidence type="ECO:0000313" key="7">
    <source>
        <dbReference type="Proteomes" id="UP000604273"/>
    </source>
</evidence>
<reference evidence="6" key="1">
    <citation type="journal article" date="2020" name="BMC Genomics">
        <title>Correction to: Identification and distribution of gene clusters required for synthesis of sphingolipid metabolism inhibitors in diverse species of the filamentous fungus Fusarium.</title>
        <authorList>
            <person name="Kim H.S."/>
            <person name="Lohmar J.M."/>
            <person name="Busman M."/>
            <person name="Brown D.W."/>
            <person name="Naumann T.A."/>
            <person name="Divon H.H."/>
            <person name="Lysoe E."/>
            <person name="Uhlig S."/>
            <person name="Proctor R.H."/>
        </authorList>
    </citation>
    <scope>NUCLEOTIDE SEQUENCE</scope>
    <source>
        <strain evidence="6">NRRL 45417</strain>
    </source>
</reference>
<reference evidence="6" key="2">
    <citation type="submission" date="2020-05" db="EMBL/GenBank/DDBJ databases">
        <authorList>
            <person name="Kim H.-S."/>
            <person name="Proctor R.H."/>
            <person name="Brown D.W."/>
        </authorList>
    </citation>
    <scope>NUCLEOTIDE SEQUENCE</scope>
    <source>
        <strain evidence="6">NRRL 45417</strain>
    </source>
</reference>
<dbReference type="GO" id="GO:0005634">
    <property type="term" value="C:nucleus"/>
    <property type="evidence" value="ECO:0007669"/>
    <property type="project" value="UniProtKB-SubCell"/>
</dbReference>
<comment type="caution">
    <text evidence="6">The sequence shown here is derived from an EMBL/GenBank/DDBJ whole genome shotgun (WGS) entry which is preliminary data.</text>
</comment>
<dbReference type="EMBL" id="JABFAI010000421">
    <property type="protein sequence ID" value="KAF4944607.1"/>
    <property type="molecule type" value="Genomic_DNA"/>
</dbReference>
<keyword evidence="3" id="KW-0238">DNA-binding</keyword>
<dbReference type="PANTHER" id="PTHR31845">
    <property type="entry name" value="FINGER DOMAIN PROTEIN, PUTATIVE-RELATED"/>
    <property type="match status" value="1"/>
</dbReference>
<sequence length="1000" mass="113569">MGSTGKVALPEHWTELSAARVHRQQCADEVDAIKKACLSECEKASVVECEKCFPKVLDRMRARYCDAEGREWFSERRAFLNELDVMFTDVKDHKKIDLKSIEDSIASEKEAWYRWVLRMYPQFLSVGDGGADQDELRAMLDDPVKRWEELTERIWEGVGKPANWEADVDSLTDQITVAKNDAASLKQIYINFFFKDSQTGEVVENAQQYLEAYAASDTMSIEQVIDRISQDQKASLTTEPQREHHRNRLDELRRAKMAFEQNRLQNKARAQASQTPAVSQDLYNLPPCAVCAATVDPKDVLSCSVCQALAHMGGKRELTVWCSDECFEKGSGDHNELEHDCESGDSCVQYEDEDIEMQDWTSNAVACKECIDQKRDTIYCSIGCAASNLAKHRHEKHGLKTAAYEIKKLAVPLWEVVEKTLKEANPGLNAIETHQPPPPPPPAPSKTFTIDFEVPTQLDVDENFDNLRDSHAQFIDSIFPSDLDADLSGFEDSPVTRFPTPSSSHTHSIQSFHAKPQFNLDSAESLLVSFRGMLVHYPVIVLKPDETVASLAATRPFVLLAILAAASGSRTLQGHTLYDDEFRKVLGLKFVASGERSMELLQGILIYCAWYPFHLRPKNRQAFQYYRMAGDLLSDLDLDQEMPNLDNTTPGDMTSMQLDRLRAYLAYHYAVSKYVLLEIHQYQLTHSLDSFLCTWKKMDLLMPQWTPWTATCCELLHRHAEVDGDVSLSYLVRLANMTTTANNSVRDNDPQVNQQVQLMLLGLEMQHREMKETMVPHLSRSAPVKLAHLFFDVFLQGGAIFCLTRANTRKPHFIHPSSVRLTRCVNNTRALFDYLLNLDSFKYFTSIDWTKFILSVILAVRLSFPISEVPDWDHAWARSQLRFDEFLEFMCDGPEDLTPSSKRVDVLSASRVILRVVKSKYDRRIAMLTAPSLTSRGVGHQGCPMFDKDMQPYISAWDTDFDMNSAMLTPGLSTDGQQTMYHDLWATMTMSWANDGSVDS</sequence>
<evidence type="ECO:0000256" key="4">
    <source>
        <dbReference type="ARBA" id="ARBA00023163"/>
    </source>
</evidence>
<evidence type="ECO:0000313" key="6">
    <source>
        <dbReference type="EMBL" id="KAF4944607.1"/>
    </source>
</evidence>
<dbReference type="PANTHER" id="PTHR31845:SF10">
    <property type="entry name" value="ZN(II)2CYS6 TRANSCRIPTION FACTOR (EUROFUNG)"/>
    <property type="match status" value="1"/>
</dbReference>
<dbReference type="Proteomes" id="UP000604273">
    <property type="component" value="Unassembled WGS sequence"/>
</dbReference>
<keyword evidence="7" id="KW-1185">Reference proteome</keyword>
<dbReference type="GO" id="GO:0000981">
    <property type="term" value="F:DNA-binding transcription factor activity, RNA polymerase II-specific"/>
    <property type="evidence" value="ECO:0007669"/>
    <property type="project" value="TreeGrafter"/>
</dbReference>